<reference evidence="1 2" key="1">
    <citation type="submission" date="2015-10" db="EMBL/GenBank/DDBJ databases">
        <title>Genome analyses suggest a sexual origin of heterokaryosis in a supposedly ancient asexual fungus.</title>
        <authorList>
            <person name="Ropars J."/>
            <person name="Sedzielewska K."/>
            <person name="Noel J."/>
            <person name="Charron P."/>
            <person name="Farinelli L."/>
            <person name="Marton T."/>
            <person name="Kruger M."/>
            <person name="Pelin A."/>
            <person name="Brachmann A."/>
            <person name="Corradi N."/>
        </authorList>
    </citation>
    <scope>NUCLEOTIDE SEQUENCE [LARGE SCALE GENOMIC DNA]</scope>
    <source>
        <strain evidence="1 2">A4</strain>
    </source>
</reference>
<evidence type="ECO:0000313" key="2">
    <source>
        <dbReference type="Proteomes" id="UP000234323"/>
    </source>
</evidence>
<keyword evidence="2" id="KW-1185">Reference proteome</keyword>
<protein>
    <submittedName>
        <fullName evidence="1">Uncharacterized protein</fullName>
    </submittedName>
</protein>
<comment type="caution">
    <text evidence="1">The sequence shown here is derived from an EMBL/GenBank/DDBJ whole genome shotgun (WGS) entry which is preliminary data.</text>
</comment>
<sequence>MENRLKKPDKNRQTTTYIRFSHGKRTWYLGFYIPCSYCRNACAYVMSRNRTVCQNCRSKVITTPTPPTQNKFKDFSGVKQVISKRRGVSYTKKVAMDSGSGNYIVMYSNLCINKQFKTEKESEKYKKRFKNGLKNNRNKWKFTNNGIESRTLNSKHKLNRRMDIL</sequence>
<dbReference type="Proteomes" id="UP000234323">
    <property type="component" value="Unassembled WGS sequence"/>
</dbReference>
<proteinExistence type="predicted"/>
<gene>
    <name evidence="1" type="ORF">RhiirA4_457950</name>
</gene>
<dbReference type="EMBL" id="LLXI01000281">
    <property type="protein sequence ID" value="PKY43854.1"/>
    <property type="molecule type" value="Genomic_DNA"/>
</dbReference>
<accession>A0A2I1GB51</accession>
<name>A0A2I1GB51_9GLOM</name>
<dbReference type="AlphaFoldDB" id="A0A2I1GB51"/>
<organism evidence="1 2">
    <name type="scientific">Rhizophagus irregularis</name>
    <dbReference type="NCBI Taxonomy" id="588596"/>
    <lineage>
        <taxon>Eukaryota</taxon>
        <taxon>Fungi</taxon>
        <taxon>Fungi incertae sedis</taxon>
        <taxon>Mucoromycota</taxon>
        <taxon>Glomeromycotina</taxon>
        <taxon>Glomeromycetes</taxon>
        <taxon>Glomerales</taxon>
        <taxon>Glomeraceae</taxon>
        <taxon>Rhizophagus</taxon>
    </lineage>
</organism>
<evidence type="ECO:0000313" key="1">
    <source>
        <dbReference type="EMBL" id="PKY43854.1"/>
    </source>
</evidence>